<dbReference type="EMBL" id="BTGU01014221">
    <property type="protein sequence ID" value="GMN72929.1"/>
    <property type="molecule type" value="Genomic_DNA"/>
</dbReference>
<evidence type="ECO:0000313" key="3">
    <source>
        <dbReference type="Proteomes" id="UP001187192"/>
    </source>
</evidence>
<evidence type="ECO:0000256" key="1">
    <source>
        <dbReference type="SAM" id="MobiDB-lite"/>
    </source>
</evidence>
<feature type="region of interest" description="Disordered" evidence="1">
    <location>
        <begin position="8"/>
        <end position="40"/>
    </location>
</feature>
<accession>A0AA88EM97</accession>
<proteinExistence type="predicted"/>
<protein>
    <submittedName>
        <fullName evidence="2">Uncharacterized protein</fullName>
    </submittedName>
</protein>
<name>A0AA88EM97_FICCA</name>
<dbReference type="AlphaFoldDB" id="A0AA88EM97"/>
<evidence type="ECO:0000313" key="2">
    <source>
        <dbReference type="EMBL" id="GMN72929.1"/>
    </source>
</evidence>
<organism evidence="2 3">
    <name type="scientific">Ficus carica</name>
    <name type="common">Common fig</name>
    <dbReference type="NCBI Taxonomy" id="3494"/>
    <lineage>
        <taxon>Eukaryota</taxon>
        <taxon>Viridiplantae</taxon>
        <taxon>Streptophyta</taxon>
        <taxon>Embryophyta</taxon>
        <taxon>Tracheophyta</taxon>
        <taxon>Spermatophyta</taxon>
        <taxon>Magnoliopsida</taxon>
        <taxon>eudicotyledons</taxon>
        <taxon>Gunneridae</taxon>
        <taxon>Pentapetalae</taxon>
        <taxon>rosids</taxon>
        <taxon>fabids</taxon>
        <taxon>Rosales</taxon>
        <taxon>Moraceae</taxon>
        <taxon>Ficeae</taxon>
        <taxon>Ficus</taxon>
    </lineage>
</organism>
<sequence>MNCIRVQYPADRTSTRHASTIKISPSTPEPRAPLPGSNSVSEVRPLCRLKESIIHSVRRLCGLHQQEAHSRQAVRPPPVGKETCFQRPEAPQAVSQECVLSKAAPRPAASLSTRPYGIGKREGPSKRQVEISSLLGLIEPFSGLGQPLFWVNKLHKKAICQLRV</sequence>
<gene>
    <name evidence="2" type="ORF">TIFTF001_054243</name>
</gene>
<comment type="caution">
    <text evidence="2">The sequence shown here is derived from an EMBL/GenBank/DDBJ whole genome shotgun (WGS) entry which is preliminary data.</text>
</comment>
<dbReference type="Proteomes" id="UP001187192">
    <property type="component" value="Unassembled WGS sequence"/>
</dbReference>
<reference evidence="2" key="1">
    <citation type="submission" date="2023-07" db="EMBL/GenBank/DDBJ databases">
        <title>draft genome sequence of fig (Ficus carica).</title>
        <authorList>
            <person name="Takahashi T."/>
            <person name="Nishimura K."/>
        </authorList>
    </citation>
    <scope>NUCLEOTIDE SEQUENCE</scope>
</reference>
<keyword evidence="3" id="KW-1185">Reference proteome</keyword>
<feature type="compositionally biased region" description="Polar residues" evidence="1">
    <location>
        <begin position="16"/>
        <end position="26"/>
    </location>
</feature>